<comment type="cofactor">
    <cofactor evidence="14">
        <name>[2Fe-2S] cluster</name>
        <dbReference type="ChEBI" id="CHEBI:190135"/>
    </cofactor>
</comment>
<feature type="domain" description="BFD-like [2Fe-2S]-binding" evidence="19">
    <location>
        <begin position="437"/>
        <end position="485"/>
    </location>
</feature>
<dbReference type="InterPro" id="IPR016156">
    <property type="entry name" value="FAD/NAD-linked_Rdtase_dimer_sf"/>
</dbReference>
<dbReference type="InterPro" id="IPR006066">
    <property type="entry name" value="NO2/SO3_Rdtase_FeS/sirohaem_BS"/>
</dbReference>
<feature type="domain" description="FAD/NAD(P)-binding" evidence="20">
    <location>
        <begin position="13"/>
        <end position="297"/>
    </location>
</feature>
<evidence type="ECO:0000313" key="22">
    <source>
        <dbReference type="EMBL" id="MBC8519425.1"/>
    </source>
</evidence>
<comment type="similarity">
    <text evidence="3">Belongs to the nitrite and sulfite reductase 4Fe-4S domain family.</text>
</comment>
<keyword evidence="11 16" id="KW-0408">Iron</keyword>
<dbReference type="GO" id="GO:0051539">
    <property type="term" value="F:4 iron, 4 sulfur cluster binding"/>
    <property type="evidence" value="ECO:0007669"/>
    <property type="project" value="UniProtKB-KW"/>
</dbReference>
<dbReference type="PRINTS" id="PR00368">
    <property type="entry name" value="FADPNR"/>
</dbReference>
<dbReference type="GO" id="GO:0020037">
    <property type="term" value="F:heme binding"/>
    <property type="evidence" value="ECO:0007669"/>
    <property type="project" value="InterPro"/>
</dbReference>
<keyword evidence="8 16" id="KW-0479">Metal-binding</keyword>
<keyword evidence="7" id="KW-0001">2Fe-2S</keyword>
<dbReference type="InterPro" id="IPR052034">
    <property type="entry name" value="NasD-like"/>
</dbReference>
<evidence type="ECO:0000259" key="20">
    <source>
        <dbReference type="Pfam" id="PF07992"/>
    </source>
</evidence>
<evidence type="ECO:0000259" key="19">
    <source>
        <dbReference type="Pfam" id="PF04324"/>
    </source>
</evidence>
<dbReference type="GO" id="GO:0098809">
    <property type="term" value="F:nitrite reductase activity"/>
    <property type="evidence" value="ECO:0007669"/>
    <property type="project" value="InterPro"/>
</dbReference>
<comment type="cofactor">
    <cofactor evidence="1 15">
        <name>FAD</name>
        <dbReference type="ChEBI" id="CHEBI:57692"/>
    </cofactor>
</comment>
<dbReference type="InterPro" id="IPR005117">
    <property type="entry name" value="NiRdtase/SiRdtase_haem-b_fer"/>
</dbReference>
<dbReference type="SUPFAM" id="SSF51905">
    <property type="entry name" value="FAD/NAD(P)-binding domain"/>
    <property type="match status" value="2"/>
</dbReference>
<feature type="domain" description="Nitrite/sulphite reductase 4Fe-4S" evidence="17">
    <location>
        <begin position="648"/>
        <end position="783"/>
    </location>
</feature>
<feature type="domain" description="BFD-like [2Fe-2S]-binding" evidence="19">
    <location>
        <begin position="502"/>
        <end position="550"/>
    </location>
</feature>
<feature type="binding site" evidence="16">
    <location>
        <position position="701"/>
    </location>
    <ligand>
        <name>[4Fe-4S] cluster</name>
        <dbReference type="ChEBI" id="CHEBI:49883"/>
    </ligand>
</feature>
<evidence type="ECO:0000256" key="9">
    <source>
        <dbReference type="ARBA" id="ARBA00022827"/>
    </source>
</evidence>
<feature type="binding site" evidence="16">
    <location>
        <position position="697"/>
    </location>
    <ligand>
        <name>[4Fe-4S] cluster</name>
        <dbReference type="ChEBI" id="CHEBI:49883"/>
    </ligand>
</feature>
<evidence type="ECO:0000256" key="11">
    <source>
        <dbReference type="ARBA" id="ARBA00023004"/>
    </source>
</evidence>
<dbReference type="GO" id="GO:0050660">
    <property type="term" value="F:flavin adenine dinucleotide binding"/>
    <property type="evidence" value="ECO:0007669"/>
    <property type="project" value="UniProtKB-UniRule"/>
</dbReference>
<dbReference type="InterPro" id="IPR006067">
    <property type="entry name" value="NO2/SO3_Rdtase_4Fe4S_dom"/>
</dbReference>
<dbReference type="Pfam" id="PF07992">
    <property type="entry name" value="Pyr_redox_2"/>
    <property type="match status" value="1"/>
</dbReference>
<evidence type="ECO:0000256" key="16">
    <source>
        <dbReference type="PIRSR" id="PIRSR037149-1"/>
    </source>
</evidence>
<evidence type="ECO:0000256" key="3">
    <source>
        <dbReference type="ARBA" id="ARBA00010429"/>
    </source>
</evidence>
<evidence type="ECO:0000256" key="5">
    <source>
        <dbReference type="ARBA" id="ARBA00022617"/>
    </source>
</evidence>
<dbReference type="Gene3D" id="3.30.390.30">
    <property type="match status" value="1"/>
</dbReference>
<dbReference type="InterPro" id="IPR041854">
    <property type="entry name" value="BFD-like_2Fe2S-bd_dom_sf"/>
</dbReference>
<dbReference type="InterPro" id="IPR017121">
    <property type="entry name" value="Nitrite_Rdtase_lsu"/>
</dbReference>
<evidence type="ECO:0000313" key="23">
    <source>
        <dbReference type="Proteomes" id="UP000654401"/>
    </source>
</evidence>
<keyword evidence="6 15" id="KW-0285">Flavoprotein</keyword>
<reference evidence="22 23" key="1">
    <citation type="submission" date="2020-08" db="EMBL/GenBank/DDBJ databases">
        <title>Bridging the membrane lipid divide: bacteria of the FCB group superphylum have the potential to synthesize archaeal ether lipids.</title>
        <authorList>
            <person name="Villanueva L."/>
            <person name="Von Meijenfeldt F.A.B."/>
            <person name="Westbye A.B."/>
            <person name="Yadav S."/>
            <person name="Hopmans E.C."/>
            <person name="Dutilh B.E."/>
            <person name="Sinninghe Damste J.S."/>
        </authorList>
    </citation>
    <scope>NUCLEOTIDE SEQUENCE [LARGE SCALE GENOMIC DNA]</scope>
    <source>
        <strain evidence="22">NIOZ-UU100</strain>
    </source>
</reference>
<dbReference type="PRINTS" id="PR00411">
    <property type="entry name" value="PNDRDTASEI"/>
</dbReference>
<keyword evidence="12 16" id="KW-0411">Iron-sulfur</keyword>
<dbReference type="SUPFAM" id="SSF55124">
    <property type="entry name" value="Nitrite/Sulfite reductase N-terminal domain-like"/>
    <property type="match status" value="1"/>
</dbReference>
<evidence type="ECO:0000256" key="15">
    <source>
        <dbReference type="PIRNR" id="PIRNR037149"/>
    </source>
</evidence>
<dbReference type="InterPro" id="IPR023753">
    <property type="entry name" value="FAD/NAD-binding_dom"/>
</dbReference>
<dbReference type="AlphaFoldDB" id="A0A8J6P4J7"/>
<dbReference type="Pfam" id="PF01077">
    <property type="entry name" value="NIR_SIR"/>
    <property type="match status" value="1"/>
</dbReference>
<dbReference type="Proteomes" id="UP000654401">
    <property type="component" value="Unassembled WGS sequence"/>
</dbReference>
<dbReference type="Gene3D" id="3.30.413.10">
    <property type="entry name" value="Sulfite Reductase Hemoprotein, domain 1"/>
    <property type="match status" value="1"/>
</dbReference>
<dbReference type="Gene3D" id="3.50.50.60">
    <property type="entry name" value="FAD/NAD(P)-binding domain"/>
    <property type="match status" value="2"/>
</dbReference>
<dbReference type="InterPro" id="IPR012744">
    <property type="entry name" value="Nitri_red_NirB"/>
</dbReference>
<dbReference type="InterPro" id="IPR036188">
    <property type="entry name" value="FAD/NAD-bd_sf"/>
</dbReference>
<dbReference type="UniPathway" id="UPA00653"/>
<dbReference type="PANTHER" id="PTHR43809">
    <property type="entry name" value="NITRITE REDUCTASE (NADH) LARGE SUBUNIT"/>
    <property type="match status" value="1"/>
</dbReference>
<evidence type="ECO:0000256" key="14">
    <source>
        <dbReference type="ARBA" id="ARBA00034078"/>
    </source>
</evidence>
<dbReference type="GO" id="GO:0046872">
    <property type="term" value="F:metal ion binding"/>
    <property type="evidence" value="ECO:0007669"/>
    <property type="project" value="UniProtKB-KW"/>
</dbReference>
<protein>
    <submittedName>
        <fullName evidence="22">NAD(P)/FAD-dependent oxidoreductase</fullName>
    </submittedName>
</protein>
<dbReference type="NCBIfam" id="TIGR02374">
    <property type="entry name" value="nitri_red_nirB"/>
    <property type="match status" value="1"/>
</dbReference>
<name>A0A8J6P4J7_9GAMM</name>
<evidence type="ECO:0000259" key="17">
    <source>
        <dbReference type="Pfam" id="PF01077"/>
    </source>
</evidence>
<accession>A0A8J6P4J7</accession>
<keyword evidence="13 15" id="KW-0534">Nitrate assimilation</keyword>
<dbReference type="EMBL" id="JACNFK010000023">
    <property type="protein sequence ID" value="MBC8519425.1"/>
    <property type="molecule type" value="Genomic_DNA"/>
</dbReference>
<gene>
    <name evidence="22" type="ORF">H8D24_03335</name>
</gene>
<dbReference type="Pfam" id="PF03460">
    <property type="entry name" value="NIR_SIR_ferr"/>
    <property type="match status" value="1"/>
</dbReference>
<dbReference type="InterPro" id="IPR036136">
    <property type="entry name" value="Nit/Sulf_reduc_fer-like_dom_sf"/>
</dbReference>
<dbReference type="Pfam" id="PF18267">
    <property type="entry name" value="Rubredoxin_C"/>
    <property type="match status" value="1"/>
</dbReference>
<comment type="caution">
    <text evidence="22">The sequence shown here is derived from an EMBL/GenBank/DDBJ whole genome shotgun (WGS) entry which is preliminary data.</text>
</comment>
<feature type="domain" description="Nitrite/Sulfite reductase ferredoxin-like" evidence="18">
    <location>
        <begin position="574"/>
        <end position="638"/>
    </location>
</feature>
<dbReference type="InterPro" id="IPR041575">
    <property type="entry name" value="Rubredoxin_C"/>
</dbReference>
<feature type="domain" description="NADH-rubredoxin oxidoreductase C-terminal" evidence="21">
    <location>
        <begin position="334"/>
        <end position="401"/>
    </location>
</feature>
<organism evidence="22 23">
    <name type="scientific">Candidatus Thiopontia autotrophica</name>
    <dbReference type="NCBI Taxonomy" id="2841688"/>
    <lineage>
        <taxon>Bacteria</taxon>
        <taxon>Pseudomonadati</taxon>
        <taxon>Pseudomonadota</taxon>
        <taxon>Gammaproteobacteria</taxon>
        <taxon>Candidatus Thiopontia</taxon>
    </lineage>
</organism>
<feature type="binding site" evidence="16">
    <location>
        <position position="657"/>
    </location>
    <ligand>
        <name>[4Fe-4S] cluster</name>
        <dbReference type="ChEBI" id="CHEBI:49883"/>
    </ligand>
</feature>
<sequence length="837" mass="92426">MSSPSPTPLSKNRLVVIGNGMAGMRTVEELLKISSGQYQITVIGEEPHPNYNRIMLSPLLAGEKSFDEIIINTPEWYEEHGIELISGVAATKIHRARRRVELANGEQIHYDRLLLATGSHPFILPVPGNDLDGVIGFRTVEDVESMVDASNHYRHAVVIGGGLLGLEAASGLQKQGMKVTIVHRSDVVMDNQLDRASSDLLQRKLEEDGLTFLLNTETEAILGHPTSDDENAGTRVRAVRFTSGLEVPADLVVMAVGIRPSIQLAKESGIYCNRGVVVSDTMQSYDPKIYAVGECVEHRNTTYGLVAPLFEQSKVVANHLANYGIGIYRGSVTSTKLKVTGIDLFSAGQFKEQENQDVLLFQDPGRGIYKKLVLSDNRIQGAVLYGDTIDGAKYFQMMRDQTDVGEIRDTLLFGQAQLGDSGHGSQNIMDLPDSAEVCGCNGICKGDVIQAISANNLFTLDEVRSHTKASASCGSCTALVEQILASTVGEGYEKTPTQKSLCGCTTHSHDVVRKAIREHQLKSHQDVYHFLEWGNRDGCHSCRPTINYYLLAQWPGEYDDPQSRFINERAHGNIQKDGSYSVVPRMWGGMTTPDELRAIADVADRFNVPEIKVTGGQRIDLFGIQKEELPLIWKDLNQAGFVSGHAYGKAMRTVKTCVGSQWCRFGTQDSTDLGVKLEQLTWGSWMPHKFKLAVSACPRNCAEATIKDFGVVCVDSGYELHVGGNGGIKVRVTDLLAKVESEEEVLEYCAAFCQLYREDAHYLERTAPWVERIGLQAIKEKIVGDASQRAALAERFRISQQYAQVDPWRHHSEDQDASREFQPLANIKHQQTLAQAS</sequence>
<dbReference type="Gene3D" id="1.10.10.1100">
    <property type="entry name" value="BFD-like [2Fe-2S]-binding domain"/>
    <property type="match status" value="1"/>
</dbReference>
<evidence type="ECO:0000256" key="8">
    <source>
        <dbReference type="ARBA" id="ARBA00022723"/>
    </source>
</evidence>
<dbReference type="Pfam" id="PF04324">
    <property type="entry name" value="Fer2_BFD"/>
    <property type="match status" value="2"/>
</dbReference>
<dbReference type="CDD" id="cd19943">
    <property type="entry name" value="NirB_Fer2_BFD-like_1"/>
    <property type="match status" value="1"/>
</dbReference>
<evidence type="ECO:0000256" key="4">
    <source>
        <dbReference type="ARBA" id="ARBA00022485"/>
    </source>
</evidence>
<evidence type="ECO:0000256" key="7">
    <source>
        <dbReference type="ARBA" id="ARBA00022714"/>
    </source>
</evidence>
<comment type="cofactor">
    <cofactor evidence="16">
        <name>siroheme</name>
        <dbReference type="ChEBI" id="CHEBI:60052"/>
    </cofactor>
    <text evidence="16">Binds 1 siroheme per subunit.</text>
</comment>
<dbReference type="SUPFAM" id="SSF56014">
    <property type="entry name" value="Nitrite and sulphite reductase 4Fe-4S domain-like"/>
    <property type="match status" value="1"/>
</dbReference>
<evidence type="ECO:0000259" key="18">
    <source>
        <dbReference type="Pfam" id="PF03460"/>
    </source>
</evidence>
<comment type="pathway">
    <text evidence="2">Nitrogen metabolism; nitrate reduction (assimilation).</text>
</comment>
<dbReference type="InterPro" id="IPR007419">
    <property type="entry name" value="BFD-like_2Fe2S-bd_dom"/>
</dbReference>
<dbReference type="PRINTS" id="PR00397">
    <property type="entry name" value="SIROHAEM"/>
</dbReference>
<dbReference type="GO" id="GO:0050661">
    <property type="term" value="F:NADP binding"/>
    <property type="evidence" value="ECO:0007669"/>
    <property type="project" value="UniProtKB-UniRule"/>
</dbReference>
<evidence type="ECO:0000256" key="2">
    <source>
        <dbReference type="ARBA" id="ARBA00005096"/>
    </source>
</evidence>
<keyword evidence="5 16" id="KW-0349">Heme</keyword>
<dbReference type="PIRSF" id="PIRSF037149">
    <property type="entry name" value="NirB"/>
    <property type="match status" value="1"/>
</dbReference>
<keyword evidence="9 15" id="KW-0274">FAD</keyword>
<evidence type="ECO:0000256" key="13">
    <source>
        <dbReference type="ARBA" id="ARBA00023063"/>
    </source>
</evidence>
<feature type="binding site" evidence="16">
    <location>
        <position position="663"/>
    </location>
    <ligand>
        <name>[4Fe-4S] cluster</name>
        <dbReference type="ChEBI" id="CHEBI:49883"/>
    </ligand>
</feature>
<evidence type="ECO:0000256" key="10">
    <source>
        <dbReference type="ARBA" id="ARBA00023002"/>
    </source>
</evidence>
<dbReference type="GO" id="GO:0051537">
    <property type="term" value="F:2 iron, 2 sulfur cluster binding"/>
    <property type="evidence" value="ECO:0007669"/>
    <property type="project" value="UniProtKB-KW"/>
</dbReference>
<keyword evidence="4 16" id="KW-0004">4Fe-4S</keyword>
<evidence type="ECO:0000259" key="21">
    <source>
        <dbReference type="Pfam" id="PF18267"/>
    </source>
</evidence>
<keyword evidence="10" id="KW-0560">Oxidoreductase</keyword>
<dbReference type="CDD" id="cd19944">
    <property type="entry name" value="NirB_Fer2_BFD-like_2"/>
    <property type="match status" value="1"/>
</dbReference>
<comment type="cofactor">
    <cofactor evidence="16">
        <name>[4Fe-4S] cluster</name>
        <dbReference type="ChEBI" id="CHEBI:49883"/>
    </cofactor>
    <text evidence="16">Binds 1 [4Fe-4S] cluster per subunit.</text>
</comment>
<proteinExistence type="inferred from homology"/>
<dbReference type="GO" id="GO:0042128">
    <property type="term" value="P:nitrate assimilation"/>
    <property type="evidence" value="ECO:0007669"/>
    <property type="project" value="UniProtKB-UniRule"/>
</dbReference>
<dbReference type="InterPro" id="IPR045854">
    <property type="entry name" value="NO2/SO3_Rdtase_4Fe4S_sf"/>
</dbReference>
<evidence type="ECO:0000256" key="12">
    <source>
        <dbReference type="ARBA" id="ARBA00023014"/>
    </source>
</evidence>
<dbReference type="PANTHER" id="PTHR43809:SF1">
    <property type="entry name" value="NITRITE REDUCTASE (NADH) LARGE SUBUNIT"/>
    <property type="match status" value="1"/>
</dbReference>
<evidence type="ECO:0000256" key="1">
    <source>
        <dbReference type="ARBA" id="ARBA00001974"/>
    </source>
</evidence>
<evidence type="ECO:0000256" key="6">
    <source>
        <dbReference type="ARBA" id="ARBA00022630"/>
    </source>
</evidence>
<feature type="binding site" description="axial binding residue" evidence="16">
    <location>
        <position position="701"/>
    </location>
    <ligand>
        <name>siroheme</name>
        <dbReference type="ChEBI" id="CHEBI:60052"/>
    </ligand>
    <ligandPart>
        <name>Fe</name>
        <dbReference type="ChEBI" id="CHEBI:18248"/>
    </ligandPart>
</feature>